<dbReference type="SUPFAM" id="SSF53098">
    <property type="entry name" value="Ribonuclease H-like"/>
    <property type="match status" value="1"/>
</dbReference>
<keyword evidence="2" id="KW-1185">Reference proteome</keyword>
<dbReference type="AlphaFoldDB" id="A0A8B7D5F6"/>
<evidence type="ECO:0000313" key="3">
    <source>
        <dbReference type="RefSeq" id="XP_008813270.2"/>
    </source>
</evidence>
<evidence type="ECO:0000313" key="2">
    <source>
        <dbReference type="Proteomes" id="UP000228380"/>
    </source>
</evidence>
<dbReference type="OrthoDB" id="1906820at2759"/>
<reference evidence="2" key="1">
    <citation type="journal article" date="2019" name="Nat. Commun.">
        <title>Genome-wide association mapping of date palm fruit traits.</title>
        <authorList>
            <person name="Hazzouri K.M."/>
            <person name="Gros-Balthazard M."/>
            <person name="Flowers J.M."/>
            <person name="Copetti D."/>
            <person name="Lemansour A."/>
            <person name="Lebrun M."/>
            <person name="Masmoudi K."/>
            <person name="Ferrand S."/>
            <person name="Dhar M.I."/>
            <person name="Fresquez Z.A."/>
            <person name="Rosas U."/>
            <person name="Zhang J."/>
            <person name="Talag J."/>
            <person name="Lee S."/>
            <person name="Kudrna D."/>
            <person name="Powell R.F."/>
            <person name="Leitch I.J."/>
            <person name="Krueger R.R."/>
            <person name="Wing R.A."/>
            <person name="Amiri K.M.A."/>
            <person name="Purugganan M.D."/>
        </authorList>
    </citation>
    <scope>NUCLEOTIDE SEQUENCE [LARGE SCALE GENOMIC DNA]</scope>
    <source>
        <strain evidence="2">cv. Khalas</strain>
    </source>
</reference>
<dbReference type="InterPro" id="IPR036397">
    <property type="entry name" value="RNaseH_sf"/>
</dbReference>
<dbReference type="PANTHER" id="PTHR47074:SF48">
    <property type="entry name" value="POLYNUCLEOTIDYL TRANSFERASE, RIBONUCLEASE H-LIKE SUPERFAMILY PROTEIN"/>
    <property type="match status" value="1"/>
</dbReference>
<dbReference type="InterPro" id="IPR044730">
    <property type="entry name" value="RNase_H-like_dom_plant"/>
</dbReference>
<dbReference type="InterPro" id="IPR002156">
    <property type="entry name" value="RNaseH_domain"/>
</dbReference>
<reference evidence="3" key="2">
    <citation type="submission" date="2025-08" db="UniProtKB">
        <authorList>
            <consortium name="RefSeq"/>
        </authorList>
    </citation>
    <scope>IDENTIFICATION</scope>
    <source>
        <tissue evidence="3">Young leaves</tissue>
    </source>
</reference>
<accession>A0A8B7D5F6</accession>
<gene>
    <name evidence="3" type="primary">LOC103723949</name>
</gene>
<dbReference type="Proteomes" id="UP000228380">
    <property type="component" value="Chromosome 6"/>
</dbReference>
<dbReference type="CDD" id="cd06222">
    <property type="entry name" value="RNase_H_like"/>
    <property type="match status" value="1"/>
</dbReference>
<name>A0A8B7D5F6_PHODC</name>
<evidence type="ECO:0000259" key="1">
    <source>
        <dbReference type="Pfam" id="PF13456"/>
    </source>
</evidence>
<dbReference type="InterPro" id="IPR012337">
    <property type="entry name" value="RNaseH-like_sf"/>
</dbReference>
<protein>
    <submittedName>
        <fullName evidence="3">Uncharacterized protein LOC103723949</fullName>
    </submittedName>
</protein>
<organism evidence="2 3">
    <name type="scientific">Phoenix dactylifera</name>
    <name type="common">Date palm</name>
    <dbReference type="NCBI Taxonomy" id="42345"/>
    <lineage>
        <taxon>Eukaryota</taxon>
        <taxon>Viridiplantae</taxon>
        <taxon>Streptophyta</taxon>
        <taxon>Embryophyta</taxon>
        <taxon>Tracheophyta</taxon>
        <taxon>Spermatophyta</taxon>
        <taxon>Magnoliopsida</taxon>
        <taxon>Liliopsida</taxon>
        <taxon>Arecaceae</taxon>
        <taxon>Coryphoideae</taxon>
        <taxon>Phoeniceae</taxon>
        <taxon>Phoenix</taxon>
    </lineage>
</organism>
<proteinExistence type="predicted"/>
<dbReference type="KEGG" id="pda:103723949"/>
<sequence length="307" mass="33942">MHISPECPDCSRMEESIFHVILGCPRVAQIWGCASSLLAPWQGWLTTEAIMLFLETSSRRSEVEGPRIMATYLAYHSWLDRNARIFENKIMHPLMVADRALLQAMKVTCAATLSPLKMTGKIWGSPPPLVVPKIVLVSLEPPPSDFLKVNFDGSVGEGGSTRGVGFVIRDHEARLIAVEDQRIFDTSVLGVEIRAAWEGVTYARRVLGADYILLEGDSAMVIEGFRGRGRDVGFRPLLCNIRRLLAECGLYGNTYVYNEANNAADWVASFATHHAGGFIWVVRTVMPHALGYLLSSNLDSCSHARHG</sequence>
<dbReference type="PANTHER" id="PTHR47074">
    <property type="entry name" value="BNAC02G40300D PROTEIN"/>
    <property type="match status" value="1"/>
</dbReference>
<dbReference type="InterPro" id="IPR052929">
    <property type="entry name" value="RNase_H-like_EbsB-rel"/>
</dbReference>
<dbReference type="GO" id="GO:0003676">
    <property type="term" value="F:nucleic acid binding"/>
    <property type="evidence" value="ECO:0007669"/>
    <property type="project" value="InterPro"/>
</dbReference>
<dbReference type="Gene3D" id="3.30.420.10">
    <property type="entry name" value="Ribonuclease H-like superfamily/Ribonuclease H"/>
    <property type="match status" value="1"/>
</dbReference>
<feature type="domain" description="RNase H type-1" evidence="1">
    <location>
        <begin position="150"/>
        <end position="271"/>
    </location>
</feature>
<dbReference type="RefSeq" id="XP_008813270.2">
    <property type="nucleotide sequence ID" value="XM_008815048.2"/>
</dbReference>
<dbReference type="GeneID" id="103723949"/>
<dbReference type="Pfam" id="PF13456">
    <property type="entry name" value="RVT_3"/>
    <property type="match status" value="1"/>
</dbReference>
<dbReference type="GO" id="GO:0004523">
    <property type="term" value="F:RNA-DNA hybrid ribonuclease activity"/>
    <property type="evidence" value="ECO:0007669"/>
    <property type="project" value="InterPro"/>
</dbReference>